<gene>
    <name evidence="2" type="ORF">V5O49_04150</name>
</gene>
<dbReference type="RefSeq" id="WP_332901118.1">
    <property type="nucleotide sequence ID" value="NZ_JBAGLP010000110.1"/>
</dbReference>
<feature type="region of interest" description="Disordered" evidence="1">
    <location>
        <begin position="51"/>
        <end position="72"/>
    </location>
</feature>
<reference evidence="2" key="2">
    <citation type="submission" date="2024-02" db="EMBL/GenBank/DDBJ databases">
        <authorList>
            <person name="Prathaban M."/>
            <person name="Mythili R."/>
            <person name="Sharmila Devi N."/>
            <person name="Sobanaa M."/>
            <person name="Prathiviraj R."/>
            <person name="Selvin J."/>
        </authorList>
    </citation>
    <scope>NUCLEOTIDE SEQUENCE</scope>
    <source>
        <strain evidence="2">MP1014</strain>
    </source>
</reference>
<proteinExistence type="predicted"/>
<evidence type="ECO:0008006" key="4">
    <source>
        <dbReference type="Google" id="ProtNLM"/>
    </source>
</evidence>
<evidence type="ECO:0000313" key="3">
    <source>
        <dbReference type="Proteomes" id="UP001310387"/>
    </source>
</evidence>
<dbReference type="EMBL" id="JBAGLP010000110">
    <property type="protein sequence ID" value="MEG3614311.1"/>
    <property type="molecule type" value="Genomic_DNA"/>
</dbReference>
<sequence length="304" mass="32328">MSLVTNPDDAVVLAPTLPPSNDLRRDPWAPRQDARLVVSVLLHAPAYQDVVPAGTTTPQSMPGGVGRDTSEPRHGQVARLSQWDFGLTVGVWRLLDAAADAGVPVAVALDERGVRRMPGLGRLVGERAAEVVARGRAANVLTPPDADLAAETAAVRASVDTVAAATGRDVTGWFSPERAETPRTTRALRDAGLRWFGDWPVDERPVALDGDATGLTALPFSLETEDVFALYTRGVTADAYERILHATIDQLLADADVLGPRFLGLSWFGWVLGQACFADVAERVLRRLAAEPGVVVVPPGDVAP</sequence>
<dbReference type="PANTHER" id="PTHR43123:SF4">
    <property type="entry name" value="POLYSACCHARIDE DEACETYLASE"/>
    <property type="match status" value="1"/>
</dbReference>
<evidence type="ECO:0000313" key="2">
    <source>
        <dbReference type="EMBL" id="MEG3614311.1"/>
    </source>
</evidence>
<keyword evidence="3" id="KW-1185">Reference proteome</keyword>
<comment type="caution">
    <text evidence="2">The sequence shown here is derived from an EMBL/GenBank/DDBJ whole genome shotgun (WGS) entry which is preliminary data.</text>
</comment>
<accession>A0ABU7Z4P1</accession>
<dbReference type="Proteomes" id="UP001310387">
    <property type="component" value="Unassembled WGS sequence"/>
</dbReference>
<dbReference type="InterPro" id="IPR011330">
    <property type="entry name" value="Glyco_hydro/deAcase_b/a-brl"/>
</dbReference>
<dbReference type="PANTHER" id="PTHR43123">
    <property type="entry name" value="POLYSACCHARIDE DEACETYLASE-RELATED"/>
    <property type="match status" value="1"/>
</dbReference>
<protein>
    <recommendedName>
        <fullName evidence="4">Polysaccharide deacetylase</fullName>
    </recommendedName>
</protein>
<reference evidence="2" key="1">
    <citation type="journal article" date="2024" name="Antonie Van Leeuwenhoek">
        <title>Isoptericola haloaureus sp. nov., a dimorphic actinobacterium isolated from mangrove sediments of southeast India, implicating biosaline agricultural significance through nitrogen fixation and salt tolerance genes.</title>
        <authorList>
            <person name="Prathaban M."/>
            <person name="Prathiviraj R."/>
            <person name="Ravichandran M."/>
            <person name="Natarajan S.D."/>
            <person name="Sobanaa M."/>
            <person name="Hari Krishna Kumar S."/>
            <person name="Chandrasekar V."/>
            <person name="Selvin J."/>
        </authorList>
    </citation>
    <scope>NUCLEOTIDE SEQUENCE</scope>
    <source>
        <strain evidence="2">MP1014</strain>
    </source>
</reference>
<organism evidence="2 3">
    <name type="scientific">Isoptericola haloaureus</name>
    <dbReference type="NCBI Taxonomy" id="1542902"/>
    <lineage>
        <taxon>Bacteria</taxon>
        <taxon>Bacillati</taxon>
        <taxon>Actinomycetota</taxon>
        <taxon>Actinomycetes</taxon>
        <taxon>Micrococcales</taxon>
        <taxon>Promicromonosporaceae</taxon>
        <taxon>Isoptericola</taxon>
    </lineage>
</organism>
<dbReference type="Gene3D" id="3.20.20.370">
    <property type="entry name" value="Glycoside hydrolase/deacetylase"/>
    <property type="match status" value="1"/>
</dbReference>
<evidence type="ECO:0000256" key="1">
    <source>
        <dbReference type="SAM" id="MobiDB-lite"/>
    </source>
</evidence>
<dbReference type="SUPFAM" id="SSF88713">
    <property type="entry name" value="Glycoside hydrolase/deacetylase"/>
    <property type="match status" value="1"/>
</dbReference>
<name>A0ABU7Z4P1_9MICO</name>